<reference evidence="9 10" key="1">
    <citation type="submission" date="2012-02" db="EMBL/GenBank/DDBJ databases">
        <title>Complete sequence of chromosome of Singulisphaera acidiphila DSM 18658.</title>
        <authorList>
            <consortium name="US DOE Joint Genome Institute (JGI-PGF)"/>
            <person name="Lucas S."/>
            <person name="Copeland A."/>
            <person name="Lapidus A."/>
            <person name="Glavina del Rio T."/>
            <person name="Dalin E."/>
            <person name="Tice H."/>
            <person name="Bruce D."/>
            <person name="Goodwin L."/>
            <person name="Pitluck S."/>
            <person name="Peters L."/>
            <person name="Ovchinnikova G."/>
            <person name="Chertkov O."/>
            <person name="Kyrpides N."/>
            <person name="Mavromatis K."/>
            <person name="Ivanova N."/>
            <person name="Brettin T."/>
            <person name="Detter J.C."/>
            <person name="Han C."/>
            <person name="Larimer F."/>
            <person name="Land M."/>
            <person name="Hauser L."/>
            <person name="Markowitz V."/>
            <person name="Cheng J.-F."/>
            <person name="Hugenholtz P."/>
            <person name="Woyke T."/>
            <person name="Wu D."/>
            <person name="Tindall B."/>
            <person name="Pomrenke H."/>
            <person name="Brambilla E."/>
            <person name="Klenk H.-P."/>
            <person name="Eisen J.A."/>
        </authorList>
    </citation>
    <scope>NUCLEOTIDE SEQUENCE [LARGE SCALE GENOMIC DNA]</scope>
    <source>
        <strain evidence="10">ATCC BAA-1392 / DSM 18658 / VKM B-2454 / MOB10</strain>
    </source>
</reference>
<dbReference type="eggNOG" id="COG3485">
    <property type="taxonomic scope" value="Bacteria"/>
</dbReference>
<evidence type="ECO:0000256" key="1">
    <source>
        <dbReference type="ARBA" id="ARBA00001965"/>
    </source>
</evidence>
<keyword evidence="10" id="KW-1185">Reference proteome</keyword>
<proteinExistence type="inferred from homology"/>
<dbReference type="InterPro" id="IPR015889">
    <property type="entry name" value="Intradiol_dOase_core"/>
</dbReference>
<evidence type="ECO:0000256" key="3">
    <source>
        <dbReference type="ARBA" id="ARBA00022723"/>
    </source>
</evidence>
<accession>L0DF37</accession>
<dbReference type="GO" id="GO:0018576">
    <property type="term" value="F:catechol 1,2-dioxygenase activity"/>
    <property type="evidence" value="ECO:0007669"/>
    <property type="project" value="InterPro"/>
</dbReference>
<organism evidence="9 10">
    <name type="scientific">Singulisphaera acidiphila (strain ATCC BAA-1392 / DSM 18658 / VKM B-2454 / MOB10)</name>
    <dbReference type="NCBI Taxonomy" id="886293"/>
    <lineage>
        <taxon>Bacteria</taxon>
        <taxon>Pseudomonadati</taxon>
        <taxon>Planctomycetota</taxon>
        <taxon>Planctomycetia</taxon>
        <taxon>Isosphaerales</taxon>
        <taxon>Isosphaeraceae</taxon>
        <taxon>Singulisphaera</taxon>
    </lineage>
</organism>
<dbReference type="SUPFAM" id="SSF49482">
    <property type="entry name" value="Aromatic compound dioxygenase"/>
    <property type="match status" value="1"/>
</dbReference>
<evidence type="ECO:0000259" key="7">
    <source>
        <dbReference type="Pfam" id="PF00775"/>
    </source>
</evidence>
<dbReference type="InterPro" id="IPR050770">
    <property type="entry name" value="Intradiol_RC_Dioxygenase"/>
</dbReference>
<comment type="cofactor">
    <cofactor evidence="1">
        <name>Fe(3+)</name>
        <dbReference type="ChEBI" id="CHEBI:29034"/>
    </cofactor>
</comment>
<dbReference type="KEGG" id="saci:Sinac_3757"/>
<keyword evidence="5" id="KW-0560">Oxidoreductase</keyword>
<dbReference type="AlphaFoldDB" id="L0DF37"/>
<evidence type="ECO:0000256" key="6">
    <source>
        <dbReference type="ARBA" id="ARBA00023004"/>
    </source>
</evidence>
<feature type="domain" description="Catechol dioxygenase N-terminal" evidence="8">
    <location>
        <begin position="23"/>
        <end position="95"/>
    </location>
</feature>
<evidence type="ECO:0000256" key="4">
    <source>
        <dbReference type="ARBA" id="ARBA00022964"/>
    </source>
</evidence>
<sequence length="287" mass="31602">MLGRNTGDSITERAVGAYSQIADPRLREVVAALIQHLHALVKEVRLTEPEWEFAWDFMARMAAVTGPERNEFLLLADVLGLSQLIEVIDHDRPDSAVGFALVGPFYRANAPVRARGESIASPDTTGDRVRITGRVYDLTTSAPIAGATLSTWQAATNGLYENQDPAQPDYNLRGQFHADEAGTYELVALMPTPYPVPIDGPVGDLLRVARRHPYRPAHIHFIVSHPGYETLITQVFVEGGEMVDSDVVFTSGANMLGRFERDGDGYHLHYDFQLRPGVSTTPRAPLP</sequence>
<dbReference type="PANTHER" id="PTHR33711:SF7">
    <property type="entry name" value="INTRADIOL RING-CLEAVAGE DIOXYGENASES DOMAIN-CONTAINING PROTEIN-RELATED"/>
    <property type="match status" value="1"/>
</dbReference>
<dbReference type="HOGENOM" id="CLU_046727_1_1_0"/>
<dbReference type="Proteomes" id="UP000010798">
    <property type="component" value="Chromosome"/>
</dbReference>
<dbReference type="EMBL" id="CP003364">
    <property type="protein sequence ID" value="AGA27994.1"/>
    <property type="molecule type" value="Genomic_DNA"/>
</dbReference>
<dbReference type="Gene3D" id="2.60.130.10">
    <property type="entry name" value="Aromatic compound dioxygenase"/>
    <property type="match status" value="1"/>
</dbReference>
<dbReference type="Pfam" id="PF04444">
    <property type="entry name" value="Dioxygenase_N"/>
    <property type="match status" value="1"/>
</dbReference>
<evidence type="ECO:0000256" key="2">
    <source>
        <dbReference type="ARBA" id="ARBA00007825"/>
    </source>
</evidence>
<evidence type="ECO:0000256" key="5">
    <source>
        <dbReference type="ARBA" id="ARBA00023002"/>
    </source>
</evidence>
<evidence type="ECO:0000313" key="9">
    <source>
        <dbReference type="EMBL" id="AGA27994.1"/>
    </source>
</evidence>
<protein>
    <submittedName>
        <fullName evidence="9">Protocatechuate 3,4-dioxygenase beta subunit</fullName>
    </submittedName>
</protein>
<name>L0DF37_SINAD</name>
<dbReference type="PANTHER" id="PTHR33711">
    <property type="entry name" value="DIOXYGENASE, PUTATIVE (AFU_ORTHOLOGUE AFUA_2G02910)-RELATED"/>
    <property type="match status" value="1"/>
</dbReference>
<dbReference type="GO" id="GO:0009712">
    <property type="term" value="P:catechol-containing compound metabolic process"/>
    <property type="evidence" value="ECO:0007669"/>
    <property type="project" value="InterPro"/>
</dbReference>
<feature type="domain" description="Intradiol ring-cleavage dioxygenases" evidence="7">
    <location>
        <begin position="103"/>
        <end position="275"/>
    </location>
</feature>
<keyword evidence="3" id="KW-0479">Metal-binding</keyword>
<evidence type="ECO:0000313" key="10">
    <source>
        <dbReference type="Proteomes" id="UP000010798"/>
    </source>
</evidence>
<dbReference type="RefSeq" id="WP_015247133.1">
    <property type="nucleotide sequence ID" value="NC_019892.1"/>
</dbReference>
<keyword evidence="6" id="KW-0408">Iron</keyword>
<dbReference type="GO" id="GO:0008199">
    <property type="term" value="F:ferric iron binding"/>
    <property type="evidence" value="ECO:0007669"/>
    <property type="project" value="InterPro"/>
</dbReference>
<dbReference type="InterPro" id="IPR000627">
    <property type="entry name" value="Intradiol_dOase_C"/>
</dbReference>
<gene>
    <name evidence="9" type="ordered locus">Sinac_3757</name>
</gene>
<keyword evidence="4 9" id="KW-0223">Dioxygenase</keyword>
<dbReference type="STRING" id="886293.Sinac_3757"/>
<dbReference type="InterPro" id="IPR007535">
    <property type="entry name" value="Catechol_dOase_N"/>
</dbReference>
<dbReference type="Pfam" id="PF00775">
    <property type="entry name" value="Dioxygenase_C"/>
    <property type="match status" value="1"/>
</dbReference>
<comment type="similarity">
    <text evidence="2">Belongs to the intradiol ring-cleavage dioxygenase family.</text>
</comment>
<dbReference type="OrthoDB" id="933561at2"/>
<evidence type="ECO:0000259" key="8">
    <source>
        <dbReference type="Pfam" id="PF04444"/>
    </source>
</evidence>